<keyword evidence="3" id="KW-0946">Virion</keyword>
<keyword evidence="1" id="KW-0732">Signal</keyword>
<reference evidence="3 4" key="1">
    <citation type="submission" date="2022-12" db="EMBL/GenBank/DDBJ databases">
        <title>Sphingomonas abieness sp. nov., an endophytic bacterium isolated from Abies koreana.</title>
        <authorList>
            <person name="Jiang L."/>
            <person name="Lee J."/>
        </authorList>
    </citation>
    <scope>NUCLEOTIDE SEQUENCE [LARGE SCALE GENOMIC DNA]</scope>
    <source>
        <strain evidence="4">PAMB 00755</strain>
    </source>
</reference>
<evidence type="ECO:0000259" key="2">
    <source>
        <dbReference type="Pfam" id="PF05229"/>
    </source>
</evidence>
<dbReference type="RefSeq" id="WP_270077644.1">
    <property type="nucleotide sequence ID" value="NZ_CP115174.1"/>
</dbReference>
<dbReference type="SMART" id="SM00972">
    <property type="entry name" value="SCPU"/>
    <property type="match status" value="2"/>
</dbReference>
<dbReference type="PANTHER" id="PTHR37089:SF1">
    <property type="entry name" value="MEMBRANE PROTEIN"/>
    <property type="match status" value="1"/>
</dbReference>
<gene>
    <name evidence="3" type="ORF">PBT88_02380</name>
</gene>
<dbReference type="EMBL" id="CP115174">
    <property type="protein sequence ID" value="WBO23007.1"/>
    <property type="molecule type" value="Genomic_DNA"/>
</dbReference>
<feature type="chain" id="PRO_5046841007" evidence="1">
    <location>
        <begin position="27"/>
        <end position="325"/>
    </location>
</feature>
<dbReference type="Pfam" id="PF05229">
    <property type="entry name" value="SCPU"/>
    <property type="match status" value="2"/>
</dbReference>
<dbReference type="InterPro" id="IPR007893">
    <property type="entry name" value="Spore_coat_U/FanG"/>
</dbReference>
<evidence type="ECO:0000313" key="4">
    <source>
        <dbReference type="Proteomes" id="UP001210865"/>
    </source>
</evidence>
<proteinExistence type="predicted"/>
<feature type="domain" description="Spore coat protein U/FanG" evidence="2">
    <location>
        <begin position="27"/>
        <end position="163"/>
    </location>
</feature>
<accession>A0ABY7NNA6</accession>
<feature type="signal peptide" evidence="1">
    <location>
        <begin position="1"/>
        <end position="26"/>
    </location>
</feature>
<keyword evidence="4" id="KW-1185">Reference proteome</keyword>
<dbReference type="PANTHER" id="PTHR37089">
    <property type="entry name" value="PROTEIN U-RELATED"/>
    <property type="match status" value="1"/>
</dbReference>
<name>A0ABY7NNA6_9SPHN</name>
<feature type="domain" description="Spore coat protein U/FanG" evidence="2">
    <location>
        <begin position="189"/>
        <end position="321"/>
    </location>
</feature>
<organism evidence="3 4">
    <name type="scientific">Sphingomonas abietis</name>
    <dbReference type="NCBI Taxonomy" id="3012344"/>
    <lineage>
        <taxon>Bacteria</taxon>
        <taxon>Pseudomonadati</taxon>
        <taxon>Pseudomonadota</taxon>
        <taxon>Alphaproteobacteria</taxon>
        <taxon>Sphingomonadales</taxon>
        <taxon>Sphingomonadaceae</taxon>
        <taxon>Sphingomonas</taxon>
    </lineage>
</organism>
<evidence type="ECO:0000256" key="1">
    <source>
        <dbReference type="SAM" id="SignalP"/>
    </source>
</evidence>
<sequence>MPVRLPCTPLIRLVLALLLACGFAGAANATCTFSSQALNFTSGSTYDVKAAAVAQITGPAGMTCTGSTVNVLGASVYANGSATSVNGLMLKGSNGGSIPYMLSADPNNVNSFNKTASINFMSTAVLSLVNILGATSFTPVLYASLAANPPNIPAGTYTDTVTINWVYQICTVSVALACVSTENGTGSSVIKITLVVSADCRISAPNVSFNSAPLASQFGAVSQAVLVDCSLNSSYKVSFSAGTVASGSARPWRTMSDGNNHLLQYNIYLADGVTIWDTTNPQQSATPGTGGVTNQMQSYVAKVNPAQITPPAGSYTDTVNVIITF</sequence>
<protein>
    <submittedName>
        <fullName evidence="3">Spore coat protein U domain-containing protein</fullName>
    </submittedName>
</protein>
<keyword evidence="3" id="KW-0167">Capsid protein</keyword>
<dbReference type="Proteomes" id="UP001210865">
    <property type="component" value="Chromosome"/>
</dbReference>
<dbReference type="InterPro" id="IPR053167">
    <property type="entry name" value="Spore_coat_component"/>
</dbReference>
<evidence type="ECO:0000313" key="3">
    <source>
        <dbReference type="EMBL" id="WBO23007.1"/>
    </source>
</evidence>